<feature type="binding site" evidence="1">
    <location>
        <position position="21"/>
    </location>
    <ligand>
        <name>Zn(2+)</name>
        <dbReference type="ChEBI" id="CHEBI:29105"/>
    </ligand>
</feature>
<feature type="binding site" evidence="2">
    <location>
        <position position="65"/>
    </location>
    <ligand>
        <name>S-adenosyl-L-methionine</name>
        <dbReference type="ChEBI" id="CHEBI:59789"/>
    </ligand>
</feature>
<keyword evidence="4" id="KW-0808">Transferase</keyword>
<feature type="binding site" evidence="1">
    <location>
        <position position="7"/>
    </location>
    <ligand>
        <name>Zn(2+)</name>
        <dbReference type="ChEBI" id="CHEBI:29105"/>
    </ligand>
</feature>
<dbReference type="InterPro" id="IPR048647">
    <property type="entry name" value="RlmA_N"/>
</dbReference>
<dbReference type="Proteomes" id="UP000295764">
    <property type="component" value="Unassembled WGS sequence"/>
</dbReference>
<keyword evidence="1" id="KW-0862">Zinc</keyword>
<keyword evidence="1" id="KW-0479">Metal-binding</keyword>
<dbReference type="GO" id="GO:0032259">
    <property type="term" value="P:methylation"/>
    <property type="evidence" value="ECO:0007669"/>
    <property type="project" value="UniProtKB-KW"/>
</dbReference>
<dbReference type="PIRSF" id="PIRSF018249">
    <property type="entry name" value="MyrA_prd"/>
    <property type="match status" value="1"/>
</dbReference>
<sequence>MLACPVCAEPLARVDSGQVGCANGHRFDEAKQGHLTLLPAKRRALTADTPEMVDARLRFLGRGHYARVERALAAEVADATAPGIVLDVGSGPGTYLAHALRAADGRRGVAQDVPVPVGRQPGPRLGVALDLSAVAIRRAARAHERAGAVVGDVTERLPVVDGAAAVVLDVFAPRNQTEYARVLHPDGVLVVVTPRTGHLAELAEATITVDPEKERRLHDSLTPAFVLRSTEDLTWTMDLTAEDVHDVVHMGPSHHHVAPGTVFAPATVTAAVTISTWTPVRRPAPTVTP</sequence>
<dbReference type="InterPro" id="IPR016718">
    <property type="entry name" value="rRNA_m1G-MeTrfase_A_prd"/>
</dbReference>
<organism evidence="4 5">
    <name type="scientific">Curtobacterium flaccumfaciens</name>
    <dbReference type="NCBI Taxonomy" id="2035"/>
    <lineage>
        <taxon>Bacteria</taxon>
        <taxon>Bacillati</taxon>
        <taxon>Actinomycetota</taxon>
        <taxon>Actinomycetes</taxon>
        <taxon>Micrococcales</taxon>
        <taxon>Microbacteriaceae</taxon>
        <taxon>Curtobacterium</taxon>
    </lineage>
</organism>
<proteinExistence type="predicted"/>
<dbReference type="AlphaFoldDB" id="A0A4R6DMJ8"/>
<feature type="binding site" evidence="1">
    <location>
        <position position="25"/>
    </location>
    <ligand>
        <name>Zn(2+)</name>
        <dbReference type="ChEBI" id="CHEBI:29105"/>
    </ligand>
</feature>
<comment type="caution">
    <text evidence="4">The sequence shown here is derived from an EMBL/GenBank/DDBJ whole genome shotgun (WGS) entry which is preliminary data.</text>
</comment>
<evidence type="ECO:0000256" key="1">
    <source>
        <dbReference type="PIRSR" id="PIRSR018249-1"/>
    </source>
</evidence>
<dbReference type="InterPro" id="IPR029063">
    <property type="entry name" value="SAM-dependent_MTases_sf"/>
</dbReference>
<dbReference type="Gene3D" id="3.40.50.150">
    <property type="entry name" value="Vaccinia Virus protein VP39"/>
    <property type="match status" value="1"/>
</dbReference>
<evidence type="ECO:0000313" key="5">
    <source>
        <dbReference type="Proteomes" id="UP000295764"/>
    </source>
</evidence>
<dbReference type="STRING" id="2035.RU06_02970"/>
<feature type="domain" description="23S rRNA (guanine(745)-N(1))-methyltransferase N-terminal" evidence="3">
    <location>
        <begin position="3"/>
        <end position="42"/>
    </location>
</feature>
<dbReference type="Pfam" id="PF21302">
    <property type="entry name" value="Zn_ribbon_RlmA"/>
    <property type="match status" value="1"/>
</dbReference>
<protein>
    <submittedName>
        <fullName evidence="4">23S rRNA m(1)G-748 methyltransferase</fullName>
    </submittedName>
</protein>
<keyword evidence="4" id="KW-0489">Methyltransferase</keyword>
<feature type="binding site" evidence="1">
    <location>
        <position position="4"/>
    </location>
    <ligand>
        <name>Zn(2+)</name>
        <dbReference type="ChEBI" id="CHEBI:29105"/>
    </ligand>
</feature>
<accession>A0A4R6DMJ8</accession>
<gene>
    <name evidence="4" type="ORF">EDF64_103312</name>
</gene>
<evidence type="ECO:0000313" key="4">
    <source>
        <dbReference type="EMBL" id="TDN45388.1"/>
    </source>
</evidence>
<name>A0A4R6DMJ8_9MICO</name>
<feature type="binding site" evidence="2">
    <location>
        <position position="198"/>
    </location>
    <ligand>
        <name>S-adenosyl-L-methionine</name>
        <dbReference type="ChEBI" id="CHEBI:59789"/>
    </ligand>
</feature>
<dbReference type="GO" id="GO:0046872">
    <property type="term" value="F:metal ion binding"/>
    <property type="evidence" value="ECO:0007669"/>
    <property type="project" value="UniProtKB-KW"/>
</dbReference>
<dbReference type="GO" id="GO:0008168">
    <property type="term" value="F:methyltransferase activity"/>
    <property type="evidence" value="ECO:0007669"/>
    <property type="project" value="UniProtKB-KW"/>
</dbReference>
<keyword evidence="2" id="KW-0949">S-adenosyl-L-methionine</keyword>
<dbReference type="EMBL" id="SNVW01000003">
    <property type="protein sequence ID" value="TDN45388.1"/>
    <property type="molecule type" value="Genomic_DNA"/>
</dbReference>
<reference evidence="4 5" key="1">
    <citation type="submission" date="2019-03" db="EMBL/GenBank/DDBJ databases">
        <title>Genomic analyses of the natural microbiome of Caenorhabditis elegans.</title>
        <authorList>
            <person name="Samuel B."/>
        </authorList>
    </citation>
    <scope>NUCLEOTIDE SEQUENCE [LARGE SCALE GENOMIC DNA]</scope>
    <source>
        <strain evidence="4 5">JUb65</strain>
    </source>
</reference>
<dbReference type="SUPFAM" id="SSF53335">
    <property type="entry name" value="S-adenosyl-L-methionine-dependent methyltransferases"/>
    <property type="match status" value="1"/>
</dbReference>
<evidence type="ECO:0000256" key="2">
    <source>
        <dbReference type="PIRSR" id="PIRSR018249-2"/>
    </source>
</evidence>
<evidence type="ECO:0000259" key="3">
    <source>
        <dbReference type="Pfam" id="PF21302"/>
    </source>
</evidence>